<evidence type="ECO:0000313" key="3">
    <source>
        <dbReference type="Proteomes" id="UP000627934"/>
    </source>
</evidence>
<accession>A0A8H7MCB3</accession>
<dbReference type="InterPro" id="IPR018247">
    <property type="entry name" value="EF_Hand_1_Ca_BS"/>
</dbReference>
<reference evidence="2" key="1">
    <citation type="submission" date="2016-08" db="EMBL/GenBank/DDBJ databases">
        <authorList>
            <person name="Yan J."/>
        </authorList>
    </citation>
    <scope>NUCLEOTIDE SEQUENCE</scope>
    <source>
        <strain evidence="2">CSS-01s</strain>
    </source>
</reference>
<dbReference type="PROSITE" id="PS50222">
    <property type="entry name" value="EF_HAND_2"/>
    <property type="match status" value="1"/>
</dbReference>
<proteinExistence type="predicted"/>
<evidence type="ECO:0000259" key="1">
    <source>
        <dbReference type="PROSITE" id="PS50222"/>
    </source>
</evidence>
<reference evidence="2" key="2">
    <citation type="journal article" date="2018" name="DNA Res.">
        <title>Comparative genome and transcriptome analyses reveal adaptations to opportunistic infections in woody plant degrading pathogens of Botryosphaeriaceae.</title>
        <authorList>
            <person name="Yan J.Y."/>
            <person name="Zhao W.S."/>
            <person name="Chen Z."/>
            <person name="Xing Q.K."/>
            <person name="Zhang W."/>
            <person name="Chethana K.W.T."/>
            <person name="Xue M.F."/>
            <person name="Xu J.P."/>
            <person name="Phillips A.J.L."/>
            <person name="Wang Y."/>
            <person name="Liu J.H."/>
            <person name="Liu M."/>
            <person name="Zhou Y."/>
            <person name="Jayawardena R.S."/>
            <person name="Manawasinghe I.S."/>
            <person name="Huang J.B."/>
            <person name="Qiao G.H."/>
            <person name="Fu C.Y."/>
            <person name="Guo F.F."/>
            <person name="Dissanayake A.J."/>
            <person name="Peng Y.L."/>
            <person name="Hyde K.D."/>
            <person name="Li X.H."/>
        </authorList>
    </citation>
    <scope>NUCLEOTIDE SEQUENCE</scope>
    <source>
        <strain evidence="2">CSS-01s</strain>
    </source>
</reference>
<protein>
    <submittedName>
        <fullName evidence="2">F-box domain</fullName>
    </submittedName>
</protein>
<dbReference type="EMBL" id="MDYX01000046">
    <property type="protein sequence ID" value="KAF9630908.1"/>
    <property type="molecule type" value="Genomic_DNA"/>
</dbReference>
<dbReference type="GO" id="GO:0005509">
    <property type="term" value="F:calcium ion binding"/>
    <property type="evidence" value="ECO:0007669"/>
    <property type="project" value="InterPro"/>
</dbReference>
<dbReference type="AlphaFoldDB" id="A0A8H7MCB3"/>
<feature type="domain" description="EF-hand" evidence="1">
    <location>
        <begin position="434"/>
        <end position="469"/>
    </location>
</feature>
<evidence type="ECO:0000313" key="2">
    <source>
        <dbReference type="EMBL" id="KAF9630908.1"/>
    </source>
</evidence>
<dbReference type="InterPro" id="IPR002048">
    <property type="entry name" value="EF_hand_dom"/>
</dbReference>
<gene>
    <name evidence="2" type="ORF">BFW01_g1779</name>
</gene>
<dbReference type="PROSITE" id="PS00018">
    <property type="entry name" value="EF_HAND_1"/>
    <property type="match status" value="1"/>
</dbReference>
<dbReference type="Proteomes" id="UP000627934">
    <property type="component" value="Unassembled WGS sequence"/>
</dbReference>
<name>A0A8H7MCB3_9PEZI</name>
<sequence>MLQLPEDVIFLIVEQLDQLHRQERSQFFPPRYQPGLSQYAVVNRTWNAIIERETFRHIFVCSDGFTRKDFDYSPTPSRFKEMMNRDPARRRAIIHQISFYASHKFPLDSDEAQSKAGGAANDRHFSQSVREFWKVLQGLEWPKGRTFTLRFSSLSVVKQFYDGRMYPSGPYLHLIGDTLPYLSCVSSFLLGEYLRICPSSLLRIVATMKELRHVQLRLDDTIINPEQRLQYRKDLGTCISQLPTSSLLSFEAVFCNMPLGLGEQPAVTPGSPDVLCIAIRNLSMYLRDLRLEDLRVSPELFWPTVEQQRQQPVSGPTPQPLWPHLETLYLNFEPVDSYGRFYADPIPEELAYNATQNTPVESIKRALPRRQCGLHQLIAAAGRAIFQGGMLRLQMMLLEIEARGLQVMLNFDGDERGCRGAGTTKKRDALSGNDSTADDDEVFAVADVDSSGNVTMAEYMGYMRPGPNMGLYIDRFNK</sequence>
<organism evidence="2 3">
    <name type="scientific">Lasiodiplodia theobromae</name>
    <dbReference type="NCBI Taxonomy" id="45133"/>
    <lineage>
        <taxon>Eukaryota</taxon>
        <taxon>Fungi</taxon>
        <taxon>Dikarya</taxon>
        <taxon>Ascomycota</taxon>
        <taxon>Pezizomycotina</taxon>
        <taxon>Dothideomycetes</taxon>
        <taxon>Dothideomycetes incertae sedis</taxon>
        <taxon>Botryosphaeriales</taxon>
        <taxon>Botryosphaeriaceae</taxon>
        <taxon>Lasiodiplodia</taxon>
    </lineage>
</organism>
<comment type="caution">
    <text evidence="2">The sequence shown here is derived from an EMBL/GenBank/DDBJ whole genome shotgun (WGS) entry which is preliminary data.</text>
</comment>